<proteinExistence type="inferred from homology"/>
<feature type="domain" description="Metalloprotease TldD/E central" evidence="7">
    <location>
        <begin position="136"/>
        <end position="239"/>
    </location>
</feature>
<organism evidence="8">
    <name type="scientific">Ignisphaera aggregans</name>
    <dbReference type="NCBI Taxonomy" id="334771"/>
    <lineage>
        <taxon>Archaea</taxon>
        <taxon>Thermoproteota</taxon>
        <taxon>Thermoprotei</taxon>
        <taxon>Desulfurococcales</taxon>
        <taxon>Desulfurococcaceae</taxon>
        <taxon>Ignisphaera</taxon>
    </lineage>
</organism>
<reference evidence="8" key="1">
    <citation type="journal article" date="2020" name="mSystems">
        <title>Genome- and Community-Level Interaction Insights into Carbon Utilization and Element Cycling Functions of Hydrothermarchaeota in Hydrothermal Sediment.</title>
        <authorList>
            <person name="Zhou Z."/>
            <person name="Liu Y."/>
            <person name="Xu W."/>
            <person name="Pan J."/>
            <person name="Luo Z.H."/>
            <person name="Li M."/>
        </authorList>
    </citation>
    <scope>NUCLEOTIDE SEQUENCE [LARGE SCALE GENOMIC DNA]</scope>
    <source>
        <strain evidence="8">SpSt-732</strain>
    </source>
</reference>
<feature type="domain" description="Metalloprotease TldD/E C-terminal" evidence="6">
    <location>
        <begin position="250"/>
        <end position="486"/>
    </location>
</feature>
<dbReference type="InterPro" id="IPR002510">
    <property type="entry name" value="Metalloprtase-TldD/E_N"/>
</dbReference>
<dbReference type="GO" id="GO:0008237">
    <property type="term" value="F:metallopeptidase activity"/>
    <property type="evidence" value="ECO:0007669"/>
    <property type="project" value="UniProtKB-KW"/>
</dbReference>
<sequence length="487" mass="51795">MCAYVKAFLRFSQLHARVLIVSLSLDLGKEVLGRALDRGADEAVVRLQERVYELIVFDSGVLRSYSVSRAVGLGVEVLVGGFAGYAYTSALSRDGVERAVERALKLARALSASGRGVRLASVEGAKVLYRALYSQNPLDVDPSEKTSLVRDLNRVAMGVEGVVSAVTRLACELDRRVVVSSLGAEALSEVVAVGVSNLSVARFGEVMERVGDQKTFIGGYENVRSFDWSAFVEDISRLATKASQAKTPPPGAYRAVVDNELIGLLLHEAFGHATEGDLVMYRASVLCGRLGERVAGDLVTIVDDGLAEGGYPVAFDDEGVAKRRTVVVESGVLKSYLTNRQASHELGVEASGNARAQDTTFKPIVRQTNFFMLPGDASVEELFEGVSEGVYLRGRSAMGGQVDPAVGTFTFSIGPSYIIRGGEPVELVRGVAVSGNILETLMSVELVARDLLVIPSVFGGCGKDGQMVRVGFGGPHVRVSKIVVGGG</sequence>
<dbReference type="InterPro" id="IPR025502">
    <property type="entry name" value="TldD"/>
</dbReference>
<dbReference type="SUPFAM" id="SSF111283">
    <property type="entry name" value="Putative modulator of DNA gyrase, PmbA/TldD"/>
    <property type="match status" value="1"/>
</dbReference>
<evidence type="ECO:0000256" key="1">
    <source>
        <dbReference type="ARBA" id="ARBA00005836"/>
    </source>
</evidence>
<dbReference type="EMBL" id="DTFF01000062">
    <property type="protein sequence ID" value="HGI88114.1"/>
    <property type="molecule type" value="Genomic_DNA"/>
</dbReference>
<evidence type="ECO:0000256" key="3">
    <source>
        <dbReference type="ARBA" id="ARBA00022801"/>
    </source>
</evidence>
<dbReference type="InterPro" id="IPR035068">
    <property type="entry name" value="TldD/PmbA_N"/>
</dbReference>
<gene>
    <name evidence="8" type="ORF">ENV14_06995</name>
</gene>
<evidence type="ECO:0000259" key="5">
    <source>
        <dbReference type="Pfam" id="PF01523"/>
    </source>
</evidence>
<evidence type="ECO:0000256" key="4">
    <source>
        <dbReference type="ARBA" id="ARBA00023049"/>
    </source>
</evidence>
<dbReference type="PIRSF" id="PIRSF004919">
    <property type="entry name" value="TldD"/>
    <property type="match status" value="1"/>
</dbReference>
<dbReference type="PANTHER" id="PTHR30624">
    <property type="entry name" value="UNCHARACTERIZED PROTEIN TLDD AND PMBA"/>
    <property type="match status" value="1"/>
</dbReference>
<dbReference type="GO" id="GO:0005829">
    <property type="term" value="C:cytosol"/>
    <property type="evidence" value="ECO:0007669"/>
    <property type="project" value="TreeGrafter"/>
</dbReference>
<dbReference type="PANTHER" id="PTHR30624:SF0">
    <property type="entry name" value="METALLOPROTEASE SLR0863"/>
    <property type="match status" value="1"/>
</dbReference>
<comment type="caution">
    <text evidence="8">The sequence shown here is derived from an EMBL/GenBank/DDBJ whole genome shotgun (WGS) entry which is preliminary data.</text>
</comment>
<keyword evidence="2" id="KW-0645">Protease</keyword>
<protein>
    <submittedName>
        <fullName evidence="8">TldD/PmbA family protein</fullName>
    </submittedName>
</protein>
<evidence type="ECO:0000256" key="2">
    <source>
        <dbReference type="ARBA" id="ARBA00022670"/>
    </source>
</evidence>
<dbReference type="Gene3D" id="3.30.2290.10">
    <property type="entry name" value="PmbA/TldD superfamily"/>
    <property type="match status" value="1"/>
</dbReference>
<dbReference type="GO" id="GO:0006508">
    <property type="term" value="P:proteolysis"/>
    <property type="evidence" value="ECO:0007669"/>
    <property type="project" value="UniProtKB-KW"/>
</dbReference>
<dbReference type="Pfam" id="PF01523">
    <property type="entry name" value="PmbA_TldD_1st"/>
    <property type="match status" value="1"/>
</dbReference>
<dbReference type="Pfam" id="PF19289">
    <property type="entry name" value="PmbA_TldD_3rd"/>
    <property type="match status" value="1"/>
</dbReference>
<dbReference type="InterPro" id="IPR036059">
    <property type="entry name" value="TldD/PmbA_sf"/>
</dbReference>
<dbReference type="InterPro" id="IPR045569">
    <property type="entry name" value="Metalloprtase-TldD/E_C"/>
</dbReference>
<keyword evidence="4" id="KW-0482">Metalloprotease</keyword>
<dbReference type="InterPro" id="IPR051463">
    <property type="entry name" value="Peptidase_U62_metallo"/>
</dbReference>
<dbReference type="Pfam" id="PF19290">
    <property type="entry name" value="PmbA_TldD_2nd"/>
    <property type="match status" value="1"/>
</dbReference>
<evidence type="ECO:0000313" key="8">
    <source>
        <dbReference type="EMBL" id="HGI88114.1"/>
    </source>
</evidence>
<dbReference type="AlphaFoldDB" id="A0A7C4BCQ0"/>
<dbReference type="InterPro" id="IPR045570">
    <property type="entry name" value="Metalloprtase-TldD/E_cen_dom"/>
</dbReference>
<accession>A0A7C4BCQ0</accession>
<feature type="domain" description="Metalloprotease TldD/E N-terminal" evidence="5">
    <location>
        <begin position="43"/>
        <end position="107"/>
    </location>
</feature>
<keyword evidence="3" id="KW-0378">Hydrolase</keyword>
<evidence type="ECO:0000259" key="6">
    <source>
        <dbReference type="Pfam" id="PF19289"/>
    </source>
</evidence>
<comment type="similarity">
    <text evidence="1">Belongs to the peptidase U62 family.</text>
</comment>
<name>A0A7C4BCQ0_9CREN</name>
<evidence type="ECO:0000259" key="7">
    <source>
        <dbReference type="Pfam" id="PF19290"/>
    </source>
</evidence>